<dbReference type="PANTHER" id="PTHR43150:SF2">
    <property type="entry name" value="HYPERKINETIC, ISOFORM M"/>
    <property type="match status" value="1"/>
</dbReference>
<evidence type="ECO:0000256" key="1">
    <source>
        <dbReference type="ARBA" id="ARBA00006515"/>
    </source>
</evidence>
<dbReference type="PANTHER" id="PTHR43150">
    <property type="entry name" value="HYPERKINETIC, ISOFORM M"/>
    <property type="match status" value="1"/>
</dbReference>
<dbReference type="OrthoDB" id="37537at2759"/>
<protein>
    <submittedName>
        <fullName evidence="5">Voltage-dependent potassium channel, beta subunit</fullName>
    </submittedName>
</protein>
<dbReference type="InterPro" id="IPR023210">
    <property type="entry name" value="NADP_OxRdtase_dom"/>
</dbReference>
<dbReference type="STRING" id="796925.A0A137P146"/>
<keyword evidence="3" id="KW-0560">Oxidoreductase</keyword>
<dbReference type="SUPFAM" id="SSF51430">
    <property type="entry name" value="NAD(P)-linked oxidoreductase"/>
    <property type="match status" value="1"/>
</dbReference>
<dbReference type="InterPro" id="IPR036812">
    <property type="entry name" value="NAD(P)_OxRdtase_dom_sf"/>
</dbReference>
<evidence type="ECO:0000256" key="2">
    <source>
        <dbReference type="ARBA" id="ARBA00022857"/>
    </source>
</evidence>
<evidence type="ECO:0000256" key="3">
    <source>
        <dbReference type="ARBA" id="ARBA00023002"/>
    </source>
</evidence>
<evidence type="ECO:0000313" key="6">
    <source>
        <dbReference type="Proteomes" id="UP000070444"/>
    </source>
</evidence>
<dbReference type="OMA" id="WIEEPDA"/>
<evidence type="ECO:0000259" key="4">
    <source>
        <dbReference type="Pfam" id="PF00248"/>
    </source>
</evidence>
<gene>
    <name evidence="5" type="ORF">CONCODRAFT_9114</name>
</gene>
<sequence>MTQLNYRRLGKTGLKVSSLSFGLFTFTHESDQNEADNIIKTAFDAGINFFDTAEGYDDGGSEIILGKAIKNNGLKREDLVISTKIFNGTGGWGPNAHGLSKKHIIEGLNASLKRLQLDYVDLVFAHRPDPEVPIEETVRAFNFLISQGKALYWGTSNWSAQKITEAIIVARELGLEGPVVEQPEYNLFQREVVEKEYLPVYETFGLGTTTWSPLDSGILTGKYINEIPEGSRLSAKEGWYKFIADMYATPKGQAKAEKIRKFVPFAEKLGFTPAQVAIAWVLKQPNVSTIILGASNVGQLKDNLKALDVANKLTPENLEEIENIFQTKPATDFNFRGFKPK</sequence>
<dbReference type="EMBL" id="KQ964569">
    <property type="protein sequence ID" value="KXN68594.1"/>
    <property type="molecule type" value="Genomic_DNA"/>
</dbReference>
<keyword evidence="2" id="KW-0521">NADP</keyword>
<comment type="similarity">
    <text evidence="1">Belongs to the shaker potassium channel beta subunit family.</text>
</comment>
<proteinExistence type="inferred from homology"/>
<dbReference type="InterPro" id="IPR005399">
    <property type="entry name" value="K_chnl_volt-dep_bsu_KCNAB-rel"/>
</dbReference>
<keyword evidence="6" id="KW-1185">Reference proteome</keyword>
<evidence type="ECO:0000313" key="5">
    <source>
        <dbReference type="EMBL" id="KXN68594.1"/>
    </source>
</evidence>
<dbReference type="GO" id="GO:0005829">
    <property type="term" value="C:cytosol"/>
    <property type="evidence" value="ECO:0007669"/>
    <property type="project" value="UniProtKB-ARBA"/>
</dbReference>
<keyword evidence="5" id="KW-0813">Transport</keyword>
<organism evidence="5 6">
    <name type="scientific">Conidiobolus coronatus (strain ATCC 28846 / CBS 209.66 / NRRL 28638)</name>
    <name type="common">Delacroixia coronata</name>
    <dbReference type="NCBI Taxonomy" id="796925"/>
    <lineage>
        <taxon>Eukaryota</taxon>
        <taxon>Fungi</taxon>
        <taxon>Fungi incertae sedis</taxon>
        <taxon>Zoopagomycota</taxon>
        <taxon>Entomophthoromycotina</taxon>
        <taxon>Entomophthoromycetes</taxon>
        <taxon>Entomophthorales</taxon>
        <taxon>Ancylistaceae</taxon>
        <taxon>Conidiobolus</taxon>
    </lineage>
</organism>
<name>A0A137P146_CONC2</name>
<dbReference type="AlphaFoldDB" id="A0A137P146"/>
<dbReference type="Pfam" id="PF00248">
    <property type="entry name" value="Aldo_ket_red"/>
    <property type="match status" value="1"/>
</dbReference>
<dbReference type="GO" id="GO:0034220">
    <property type="term" value="P:monoatomic ion transmembrane transport"/>
    <property type="evidence" value="ECO:0007669"/>
    <property type="project" value="UniProtKB-KW"/>
</dbReference>
<dbReference type="Gene3D" id="3.20.20.100">
    <property type="entry name" value="NADP-dependent oxidoreductase domain"/>
    <property type="match status" value="1"/>
</dbReference>
<dbReference type="GO" id="GO:0016491">
    <property type="term" value="F:oxidoreductase activity"/>
    <property type="evidence" value="ECO:0007669"/>
    <property type="project" value="UniProtKB-KW"/>
</dbReference>
<dbReference type="PRINTS" id="PR01577">
    <property type="entry name" value="KCNABCHANNEL"/>
</dbReference>
<dbReference type="FunFam" id="3.20.20.100:FF:000004">
    <property type="entry name" value="Oxidoreductase, aldo/keto reductase"/>
    <property type="match status" value="1"/>
</dbReference>
<keyword evidence="5" id="KW-0407">Ion channel</keyword>
<reference evidence="5 6" key="1">
    <citation type="journal article" date="2015" name="Genome Biol. Evol.">
        <title>Phylogenomic analyses indicate that early fungi evolved digesting cell walls of algal ancestors of land plants.</title>
        <authorList>
            <person name="Chang Y."/>
            <person name="Wang S."/>
            <person name="Sekimoto S."/>
            <person name="Aerts A.L."/>
            <person name="Choi C."/>
            <person name="Clum A."/>
            <person name="LaButti K.M."/>
            <person name="Lindquist E.A."/>
            <person name="Yee Ngan C."/>
            <person name="Ohm R.A."/>
            <person name="Salamov A.A."/>
            <person name="Grigoriev I.V."/>
            <person name="Spatafora J.W."/>
            <person name="Berbee M.L."/>
        </authorList>
    </citation>
    <scope>NUCLEOTIDE SEQUENCE [LARGE SCALE GENOMIC DNA]</scope>
    <source>
        <strain evidence="5 6">NRRL 28638</strain>
    </source>
</reference>
<feature type="domain" description="NADP-dependent oxidoreductase" evidence="4">
    <location>
        <begin position="19"/>
        <end position="324"/>
    </location>
</feature>
<dbReference type="Proteomes" id="UP000070444">
    <property type="component" value="Unassembled WGS sequence"/>
</dbReference>
<keyword evidence="5" id="KW-0406">Ion transport</keyword>
<accession>A0A137P146</accession>